<dbReference type="SMART" id="SM00225">
    <property type="entry name" value="BTB"/>
    <property type="match status" value="1"/>
</dbReference>
<dbReference type="PANTHER" id="PTHR47843">
    <property type="entry name" value="BTB DOMAIN-CONTAINING PROTEIN-RELATED"/>
    <property type="match status" value="1"/>
</dbReference>
<gene>
    <name evidence="2" type="ORF">PRZ48_005761</name>
</gene>
<comment type="caution">
    <text evidence="2">The sequence shown here is derived from an EMBL/GenBank/DDBJ whole genome shotgun (WGS) entry which is preliminary data.</text>
</comment>
<dbReference type="PROSITE" id="PS50097">
    <property type="entry name" value="BTB"/>
    <property type="match status" value="1"/>
</dbReference>
<proteinExistence type="predicted"/>
<evidence type="ECO:0000313" key="2">
    <source>
        <dbReference type="EMBL" id="KAK4502336.1"/>
    </source>
</evidence>
<dbReference type="InterPro" id="IPR000210">
    <property type="entry name" value="BTB/POZ_dom"/>
</dbReference>
<dbReference type="PANTHER" id="PTHR47843:SF5">
    <property type="entry name" value="BTB_POZ DOMAIN PROTEIN"/>
    <property type="match status" value="1"/>
</dbReference>
<feature type="domain" description="BTB" evidence="1">
    <location>
        <begin position="21"/>
        <end position="92"/>
    </location>
</feature>
<dbReference type="CDD" id="cd18186">
    <property type="entry name" value="BTB_POZ_ZBTB_KLHL-like"/>
    <property type="match status" value="1"/>
</dbReference>
<dbReference type="Proteomes" id="UP001305779">
    <property type="component" value="Unassembled WGS sequence"/>
</dbReference>
<reference evidence="2 3" key="1">
    <citation type="journal article" date="2023" name="G3 (Bethesda)">
        <title>A chromosome-level genome assembly of Zasmidium syzygii isolated from banana leaves.</title>
        <authorList>
            <person name="van Westerhoven A.C."/>
            <person name="Mehrabi R."/>
            <person name="Talebi R."/>
            <person name="Steentjes M.B.F."/>
            <person name="Corcolon B."/>
            <person name="Chong P.A."/>
            <person name="Kema G.H.J."/>
            <person name="Seidl M.F."/>
        </authorList>
    </citation>
    <scope>NUCLEOTIDE SEQUENCE [LARGE SCALE GENOMIC DNA]</scope>
    <source>
        <strain evidence="2 3">P124</strain>
    </source>
</reference>
<accession>A0ABR0EL90</accession>
<sequence>MAGLEGAGASHARYFNNSAHSDVTIHFSDRQVKAHKIVLASQSEHFRAMFEGGFAEATSRDIHLHEDDPEAMYGALAWCYGLLYDGKTTFESWRLDSMEDPWKRTERDQWTYLINLYATGGKYLMPKMQAHAEEHFTLRMKFAKSPRYAAFVPRHGPVFRDTWMGRWPTPAKLLYHTLGDCAKELRPAFVKAFWVLAPAFKDTEMFNQLMVEIPELALDMLKLAIAEKEDPKKD</sequence>
<dbReference type="EMBL" id="JAXOVC010000004">
    <property type="protein sequence ID" value="KAK4502336.1"/>
    <property type="molecule type" value="Genomic_DNA"/>
</dbReference>
<dbReference type="Pfam" id="PF00651">
    <property type="entry name" value="BTB"/>
    <property type="match status" value="1"/>
</dbReference>
<evidence type="ECO:0000313" key="3">
    <source>
        <dbReference type="Proteomes" id="UP001305779"/>
    </source>
</evidence>
<dbReference type="Gene3D" id="3.30.710.10">
    <property type="entry name" value="Potassium Channel Kv1.1, Chain A"/>
    <property type="match status" value="1"/>
</dbReference>
<dbReference type="InterPro" id="IPR011333">
    <property type="entry name" value="SKP1/BTB/POZ_sf"/>
</dbReference>
<organism evidence="2 3">
    <name type="scientific">Zasmidium cellare</name>
    <name type="common">Wine cellar mold</name>
    <name type="synonym">Racodium cellare</name>
    <dbReference type="NCBI Taxonomy" id="395010"/>
    <lineage>
        <taxon>Eukaryota</taxon>
        <taxon>Fungi</taxon>
        <taxon>Dikarya</taxon>
        <taxon>Ascomycota</taxon>
        <taxon>Pezizomycotina</taxon>
        <taxon>Dothideomycetes</taxon>
        <taxon>Dothideomycetidae</taxon>
        <taxon>Mycosphaerellales</taxon>
        <taxon>Mycosphaerellaceae</taxon>
        <taxon>Zasmidium</taxon>
    </lineage>
</organism>
<keyword evidence="3" id="KW-1185">Reference proteome</keyword>
<name>A0ABR0EL90_ZASCE</name>
<protein>
    <recommendedName>
        <fullName evidence="1">BTB domain-containing protein</fullName>
    </recommendedName>
</protein>
<dbReference type="SUPFAM" id="SSF54695">
    <property type="entry name" value="POZ domain"/>
    <property type="match status" value="1"/>
</dbReference>
<evidence type="ECO:0000259" key="1">
    <source>
        <dbReference type="PROSITE" id="PS50097"/>
    </source>
</evidence>